<evidence type="ECO:0008006" key="9">
    <source>
        <dbReference type="Google" id="ProtNLM"/>
    </source>
</evidence>
<keyword evidence="4" id="KW-1133">Transmembrane helix</keyword>
<dbReference type="EMBL" id="CAUYUJ010014329">
    <property type="protein sequence ID" value="CAK0839848.1"/>
    <property type="molecule type" value="Genomic_DNA"/>
</dbReference>
<accession>A0ABN9T5G8</accession>
<comment type="subcellular location">
    <subcellularLocation>
        <location evidence="1">Membrane</location>
        <topology evidence="1">Single-pass membrane protein</topology>
    </subcellularLocation>
</comment>
<evidence type="ECO:0000256" key="4">
    <source>
        <dbReference type="ARBA" id="ARBA00022989"/>
    </source>
</evidence>
<proteinExistence type="predicted"/>
<sequence>MAPPAQQVQLPERGLCEDVSFLRIQKTGSTSFGDAIINKMCKDSGMFHRAFWHMDYNIATQSSAGCVVTFLRDPVDRFISEFAMMRGPEQNYTYGQDQWDYHVLDQPRMRELMTKQPVEDALREFVDWPGNAGRNRQALYLLGFKRVACNRGCCGLCTLEYRRPGSDPGWFPIQVPERAVSNTPKQGAGGYPARQYSWEADHDSLLATTQANLLSLRAFGMTHCYEESLEVIAREVGWDPEKALRLAKGSRAFRASTSREAKAIKAKGKELAGDIRRLNRLDDELVSWALEQFRQRYGRSDGPYPGGAENSTCAPRGGLQQQLAMQSEVVKAELDLLVKDHKALVKMGETYGSFDPAGKAIFLDQVEAVESRWEVFISRFQLMGELNPDYVQQANSFLESSGLSVAGFRQLLREAHTAMRQDAEREALGG</sequence>
<evidence type="ECO:0000256" key="2">
    <source>
        <dbReference type="ARBA" id="ARBA00022679"/>
    </source>
</evidence>
<dbReference type="InterPro" id="IPR027417">
    <property type="entry name" value="P-loop_NTPase"/>
</dbReference>
<keyword evidence="3" id="KW-0812">Transmembrane</keyword>
<evidence type="ECO:0000313" key="8">
    <source>
        <dbReference type="Proteomes" id="UP001189429"/>
    </source>
</evidence>
<evidence type="ECO:0000256" key="6">
    <source>
        <dbReference type="ARBA" id="ARBA00023180"/>
    </source>
</evidence>
<dbReference type="InterPro" id="IPR014954">
    <property type="entry name" value="DUF1825"/>
</dbReference>
<reference evidence="7" key="1">
    <citation type="submission" date="2023-10" db="EMBL/GenBank/DDBJ databases">
        <authorList>
            <person name="Chen Y."/>
            <person name="Shah S."/>
            <person name="Dougan E. K."/>
            <person name="Thang M."/>
            <person name="Chan C."/>
        </authorList>
    </citation>
    <scope>NUCLEOTIDE SEQUENCE [LARGE SCALE GENOMIC DNA]</scope>
</reference>
<comment type="caution">
    <text evidence="7">The sequence shown here is derived from an EMBL/GenBank/DDBJ whole genome shotgun (WGS) entry which is preliminary data.</text>
</comment>
<evidence type="ECO:0000256" key="1">
    <source>
        <dbReference type="ARBA" id="ARBA00004167"/>
    </source>
</evidence>
<evidence type="ECO:0000256" key="5">
    <source>
        <dbReference type="ARBA" id="ARBA00023136"/>
    </source>
</evidence>
<protein>
    <recommendedName>
        <fullName evidence="9">Sulfotransferase domain-containing protein</fullName>
    </recommendedName>
</protein>
<gene>
    <name evidence="7" type="ORF">PCOR1329_LOCUS35434</name>
</gene>
<dbReference type="PANTHER" id="PTHR12812">
    <property type="entry name" value="HEPARAN SULFATE 6-O-SULFOTRANSFERASE 3"/>
    <property type="match status" value="1"/>
</dbReference>
<dbReference type="Gene3D" id="3.40.50.300">
    <property type="entry name" value="P-loop containing nucleotide triphosphate hydrolases"/>
    <property type="match status" value="1"/>
</dbReference>
<keyword evidence="6" id="KW-0325">Glycoprotein</keyword>
<keyword evidence="2" id="KW-0808">Transferase</keyword>
<name>A0ABN9T5G8_9DINO</name>
<evidence type="ECO:0000313" key="7">
    <source>
        <dbReference type="EMBL" id="CAK0839848.1"/>
    </source>
</evidence>
<dbReference type="Proteomes" id="UP001189429">
    <property type="component" value="Unassembled WGS sequence"/>
</dbReference>
<organism evidence="7 8">
    <name type="scientific">Prorocentrum cordatum</name>
    <dbReference type="NCBI Taxonomy" id="2364126"/>
    <lineage>
        <taxon>Eukaryota</taxon>
        <taxon>Sar</taxon>
        <taxon>Alveolata</taxon>
        <taxon>Dinophyceae</taxon>
        <taxon>Prorocentrales</taxon>
        <taxon>Prorocentraceae</taxon>
        <taxon>Prorocentrum</taxon>
    </lineage>
</organism>
<dbReference type="Pfam" id="PF08855">
    <property type="entry name" value="DUF1825"/>
    <property type="match status" value="1"/>
</dbReference>
<keyword evidence="5" id="KW-0472">Membrane</keyword>
<evidence type="ECO:0000256" key="3">
    <source>
        <dbReference type="ARBA" id="ARBA00022692"/>
    </source>
</evidence>
<keyword evidence="8" id="KW-1185">Reference proteome</keyword>
<dbReference type="InterPro" id="IPR010635">
    <property type="entry name" value="Heparan_SO4-6-sulfoTrfase"/>
</dbReference>
<dbReference type="PANTHER" id="PTHR12812:SF0">
    <property type="entry name" value="HEPARAN-SULFATE 6-O-SULFOTRANSFERASE"/>
    <property type="match status" value="1"/>
</dbReference>